<evidence type="ECO:0000256" key="14">
    <source>
        <dbReference type="ARBA" id="ARBA00023136"/>
    </source>
</evidence>
<evidence type="ECO:0000256" key="16">
    <source>
        <dbReference type="SAM" id="Phobius"/>
    </source>
</evidence>
<dbReference type="SUPFAM" id="SSF49562">
    <property type="entry name" value="C2 domain (Calcium/lipid-binding domain, CaLB)"/>
    <property type="match status" value="3"/>
</dbReference>
<dbReference type="PANTHER" id="PTHR45761:SF1">
    <property type="entry name" value="EXTENDED SYNAPTOTAGMIN-LIKE PROTEIN 2, ISOFORM C"/>
    <property type="match status" value="1"/>
</dbReference>
<dbReference type="InterPro" id="IPR031468">
    <property type="entry name" value="SMP_LBD"/>
</dbReference>
<keyword evidence="5" id="KW-1003">Cell membrane</keyword>
<dbReference type="GO" id="GO:0005509">
    <property type="term" value="F:calcium ion binding"/>
    <property type="evidence" value="ECO:0007669"/>
    <property type="project" value="TreeGrafter"/>
</dbReference>
<keyword evidence="6 16" id="KW-0812">Transmembrane</keyword>
<evidence type="ECO:0000256" key="4">
    <source>
        <dbReference type="ARBA" id="ARBA00022448"/>
    </source>
</evidence>
<feature type="compositionally biased region" description="Low complexity" evidence="15">
    <location>
        <begin position="664"/>
        <end position="679"/>
    </location>
</feature>
<feature type="region of interest" description="Disordered" evidence="15">
    <location>
        <begin position="637"/>
        <end position="694"/>
    </location>
</feature>
<keyword evidence="9" id="KW-0256">Endoplasmic reticulum</keyword>
<dbReference type="Pfam" id="PF00168">
    <property type="entry name" value="C2"/>
    <property type="match status" value="3"/>
</dbReference>
<dbReference type="GO" id="GO:0005789">
    <property type="term" value="C:endoplasmic reticulum membrane"/>
    <property type="evidence" value="ECO:0007669"/>
    <property type="project" value="UniProtKB-SubCell"/>
</dbReference>
<evidence type="ECO:0000256" key="6">
    <source>
        <dbReference type="ARBA" id="ARBA00022692"/>
    </source>
</evidence>
<dbReference type="GO" id="GO:0005544">
    <property type="term" value="F:calcium-dependent phospholipid binding"/>
    <property type="evidence" value="ECO:0007669"/>
    <property type="project" value="TreeGrafter"/>
</dbReference>
<dbReference type="STRING" id="50429.A0A2B4RTX0"/>
<dbReference type="InterPro" id="IPR000008">
    <property type="entry name" value="C2_dom"/>
</dbReference>
<dbReference type="EMBL" id="LSMT01000348">
    <property type="protein sequence ID" value="PFX19695.1"/>
    <property type="molecule type" value="Genomic_DNA"/>
</dbReference>
<dbReference type="Gene3D" id="2.60.40.150">
    <property type="entry name" value="C2 domain"/>
    <property type="match status" value="3"/>
</dbReference>
<comment type="subcellular location">
    <subcellularLocation>
        <location evidence="1">Cell membrane</location>
        <topology evidence="1">Peripheral membrane protein</topology>
    </subcellularLocation>
    <subcellularLocation>
        <location evidence="2">Endoplasmic reticulum membrane</location>
        <topology evidence="2">Multi-pass membrane protein</topology>
    </subcellularLocation>
</comment>
<evidence type="ECO:0000256" key="12">
    <source>
        <dbReference type="ARBA" id="ARBA00023055"/>
    </source>
</evidence>
<evidence type="ECO:0000256" key="13">
    <source>
        <dbReference type="ARBA" id="ARBA00023121"/>
    </source>
</evidence>
<dbReference type="GO" id="GO:0008429">
    <property type="term" value="F:phosphatidylethanolamine binding"/>
    <property type="evidence" value="ECO:0007669"/>
    <property type="project" value="TreeGrafter"/>
</dbReference>
<comment type="similarity">
    <text evidence="3">Belongs to the extended synaptotagmin family.</text>
</comment>
<dbReference type="InterPro" id="IPR039010">
    <property type="entry name" value="Synaptotagmin_SMP"/>
</dbReference>
<dbReference type="PROSITE" id="PS50004">
    <property type="entry name" value="C2"/>
    <property type="match status" value="2"/>
</dbReference>
<feature type="transmembrane region" description="Helical" evidence="16">
    <location>
        <begin position="79"/>
        <end position="112"/>
    </location>
</feature>
<keyword evidence="11 16" id="KW-1133">Transmembrane helix</keyword>
<name>A0A2B4RTX0_STYPI</name>
<evidence type="ECO:0000256" key="7">
    <source>
        <dbReference type="ARBA" id="ARBA00022723"/>
    </source>
</evidence>
<keyword evidence="12" id="KW-0445">Lipid transport</keyword>
<dbReference type="SMART" id="SM00239">
    <property type="entry name" value="C2"/>
    <property type="match status" value="3"/>
</dbReference>
<evidence type="ECO:0000256" key="5">
    <source>
        <dbReference type="ARBA" id="ARBA00022475"/>
    </source>
</evidence>
<feature type="domain" description="SMP-LTD" evidence="18">
    <location>
        <begin position="150"/>
        <end position="331"/>
    </location>
</feature>
<evidence type="ECO:0000256" key="2">
    <source>
        <dbReference type="ARBA" id="ARBA00004477"/>
    </source>
</evidence>
<accession>A0A2B4RTX0</accession>
<dbReference type="PANTHER" id="PTHR45761">
    <property type="entry name" value="EXTENDED SYNAPTOTAGMIN-LIKE PROTEIN 2, ISOFORM C"/>
    <property type="match status" value="1"/>
</dbReference>
<feature type="compositionally biased region" description="Polar residues" evidence="15">
    <location>
        <begin position="682"/>
        <end position="691"/>
    </location>
</feature>
<reference evidence="20" key="1">
    <citation type="journal article" date="2017" name="bioRxiv">
        <title>Comparative analysis of the genomes of Stylophora pistillata and Acropora digitifera provides evidence for extensive differences between species of corals.</title>
        <authorList>
            <person name="Voolstra C.R."/>
            <person name="Li Y."/>
            <person name="Liew Y.J."/>
            <person name="Baumgarten S."/>
            <person name="Zoccola D."/>
            <person name="Flot J.-F."/>
            <person name="Tambutte S."/>
            <person name="Allemand D."/>
            <person name="Aranda M."/>
        </authorList>
    </citation>
    <scope>NUCLEOTIDE SEQUENCE [LARGE SCALE GENOMIC DNA]</scope>
</reference>
<keyword evidence="14 16" id="KW-0472">Membrane</keyword>
<keyword evidence="8" id="KW-0677">Repeat</keyword>
<dbReference type="GO" id="GO:0006869">
    <property type="term" value="P:lipid transport"/>
    <property type="evidence" value="ECO:0007669"/>
    <property type="project" value="UniProtKB-KW"/>
</dbReference>
<feature type="domain" description="C2" evidence="17">
    <location>
        <begin position="699"/>
        <end position="824"/>
    </location>
</feature>
<dbReference type="Pfam" id="PF17047">
    <property type="entry name" value="SMP_LBD"/>
    <property type="match status" value="1"/>
</dbReference>
<evidence type="ECO:0000256" key="8">
    <source>
        <dbReference type="ARBA" id="ARBA00022737"/>
    </source>
</evidence>
<keyword evidence="13" id="KW-0446">Lipid-binding</keyword>
<organism evidence="19 20">
    <name type="scientific">Stylophora pistillata</name>
    <name type="common">Smooth cauliflower coral</name>
    <dbReference type="NCBI Taxonomy" id="50429"/>
    <lineage>
        <taxon>Eukaryota</taxon>
        <taxon>Metazoa</taxon>
        <taxon>Cnidaria</taxon>
        <taxon>Anthozoa</taxon>
        <taxon>Hexacorallia</taxon>
        <taxon>Scleractinia</taxon>
        <taxon>Astrocoeniina</taxon>
        <taxon>Pocilloporidae</taxon>
        <taxon>Stylophora</taxon>
    </lineage>
</organism>
<evidence type="ECO:0000259" key="17">
    <source>
        <dbReference type="PROSITE" id="PS50004"/>
    </source>
</evidence>
<dbReference type="GO" id="GO:0031210">
    <property type="term" value="F:phosphatidylcholine binding"/>
    <property type="evidence" value="ECO:0007669"/>
    <property type="project" value="TreeGrafter"/>
</dbReference>
<feature type="compositionally biased region" description="Low complexity" evidence="15">
    <location>
        <begin position="644"/>
        <end position="654"/>
    </location>
</feature>
<evidence type="ECO:0000313" key="19">
    <source>
        <dbReference type="EMBL" id="PFX19695.1"/>
    </source>
</evidence>
<dbReference type="PROSITE" id="PS51847">
    <property type="entry name" value="SMP"/>
    <property type="match status" value="1"/>
</dbReference>
<dbReference type="GO" id="GO:0005886">
    <property type="term" value="C:plasma membrane"/>
    <property type="evidence" value="ECO:0007669"/>
    <property type="project" value="UniProtKB-SubCell"/>
</dbReference>
<feature type="domain" description="C2" evidence="17">
    <location>
        <begin position="328"/>
        <end position="449"/>
    </location>
</feature>
<dbReference type="GO" id="GO:0035091">
    <property type="term" value="F:phosphatidylinositol binding"/>
    <property type="evidence" value="ECO:0007669"/>
    <property type="project" value="TreeGrafter"/>
</dbReference>
<dbReference type="AlphaFoldDB" id="A0A2B4RTX0"/>
<protein>
    <submittedName>
        <fullName evidence="19">Extended synaptotagmin-2</fullName>
    </submittedName>
</protein>
<evidence type="ECO:0000256" key="3">
    <source>
        <dbReference type="ARBA" id="ARBA00005867"/>
    </source>
</evidence>
<evidence type="ECO:0000256" key="10">
    <source>
        <dbReference type="ARBA" id="ARBA00022837"/>
    </source>
</evidence>
<dbReference type="CDD" id="cd21670">
    <property type="entry name" value="SMP_ESyt"/>
    <property type="match status" value="1"/>
</dbReference>
<dbReference type="InterPro" id="IPR035892">
    <property type="entry name" value="C2_domain_sf"/>
</dbReference>
<evidence type="ECO:0000313" key="20">
    <source>
        <dbReference type="Proteomes" id="UP000225706"/>
    </source>
</evidence>
<keyword evidence="10" id="KW-0106">Calcium</keyword>
<dbReference type="Proteomes" id="UP000225706">
    <property type="component" value="Unassembled WGS sequence"/>
</dbReference>
<evidence type="ECO:0000256" key="15">
    <source>
        <dbReference type="SAM" id="MobiDB-lite"/>
    </source>
</evidence>
<comment type="caution">
    <text evidence="19">The sequence shown here is derived from an EMBL/GenBank/DDBJ whole genome shotgun (WGS) entry which is preliminary data.</text>
</comment>
<sequence>MSRLISNASWMEFRFVWKRKKCNRVNRSLRIIGQSFNENIGITRNSKHIVDRRDMEQQQDKNTASQMFQAFVGIDRRQIIIHFLVASMLWLFGWWNISFAWVIMFVLIYVFGEYRSEVSKRKRKNFRKMTDEANLSKIKSFPIPSVYLSETESSTWLNEFIKKLWPSIEGMTKNIIKERVEPEIQKNLPSAFKTLSFDKIELGQKPPFVGNIKSYASGNGEKRASEFIMDADVTYNGDAQVKVTVKNVNLGISDFQIYGSLRIILKPLLSNQSIVGGVTLFFLKRPRITFNLTNLLNVLDFPGLKKTLRGIVDDVIASFAVLPNRIAIPLAESVDLSDLQYPIPEGLLRVQILGARELVKSDFSLIGGASPDPYAILEVGAQKFRTETKKNASNPGWEETFESFVDNSMGQELEIYLYDRDVASKDSKIGSVDIKIRSVVEEGVQDIWLPLEKAKQGKIHLNLEWFSLSCDPLHFRYTREKETVAVLFVKLIKAQNLPSSSSSVVTRKVFCKVSVGDIALNSFFAHGDEMVWGQSLRFLLTDPHEEARIEVMEGNDNKSLGSMLFVIRKLIEEPEMARQDSFRLNGGTGSLECKFILRALKTADTSNAPMPLQFGRKFNAFHNNGICLQRVDTPTMLPDVNAQDDPSTSASTESDSSRTAEKTSSSSSGSSSGSSPSGSIAGDTSNGQSPEASVRDYMSRGEVSLWLIYDHRRNRLVVTVLSAKELVSSEPVSKTNPYIQLNLLPSRSKRSIRKTDSYAGSLNPVFNDTFEYVIGLDQLCNKYLEVIVKNERFVQLPGKSRDLIGSTSINLCELSLSAGVTMNCELTK</sequence>
<keyword evidence="7" id="KW-0479">Metal-binding</keyword>
<evidence type="ECO:0000256" key="1">
    <source>
        <dbReference type="ARBA" id="ARBA00004202"/>
    </source>
</evidence>
<keyword evidence="20" id="KW-1185">Reference proteome</keyword>
<dbReference type="InterPro" id="IPR051634">
    <property type="entry name" value="Extended_Synaptotagmin"/>
</dbReference>
<dbReference type="OrthoDB" id="1029639at2759"/>
<proteinExistence type="inferred from homology"/>
<keyword evidence="4" id="KW-0813">Transport</keyword>
<evidence type="ECO:0000259" key="18">
    <source>
        <dbReference type="PROSITE" id="PS51847"/>
    </source>
</evidence>
<gene>
    <name evidence="19" type="primary">Esyt2</name>
    <name evidence="19" type="ORF">AWC38_SpisGene15876</name>
</gene>
<evidence type="ECO:0000256" key="9">
    <source>
        <dbReference type="ARBA" id="ARBA00022824"/>
    </source>
</evidence>
<dbReference type="FunFam" id="2.60.40.150:FF:000025">
    <property type="entry name" value="Extended synaptotagmin 2"/>
    <property type="match status" value="1"/>
</dbReference>
<evidence type="ECO:0000256" key="11">
    <source>
        <dbReference type="ARBA" id="ARBA00022989"/>
    </source>
</evidence>